<dbReference type="Proteomes" id="UP000221734">
    <property type="component" value="Chromosome Kuenenia_stuttgartiensis_MBR1"/>
</dbReference>
<dbReference type="Pfam" id="PF13506">
    <property type="entry name" value="Glyco_transf_21"/>
    <property type="match status" value="1"/>
</dbReference>
<dbReference type="CAZy" id="GT21">
    <property type="family name" value="Glycosyltransferase Family 21"/>
</dbReference>
<evidence type="ECO:0000256" key="6">
    <source>
        <dbReference type="ARBA" id="ARBA00022692"/>
    </source>
</evidence>
<dbReference type="CDD" id="cd02520">
    <property type="entry name" value="Glucosylceramide_synthase"/>
    <property type="match status" value="1"/>
</dbReference>
<dbReference type="EC" id="2.4.1.80" evidence="10 11"/>
<sequence length="377" mass="42310">MAVYCFSILTFLSFTYYIAAFLCTLTVFREKGEETEMPHFEGISFLKPITGEVYNLYNNIKSFLDLRAIPIEILFGVSSKDDPAYGILTKLENEFPGICKIILCSNHKKYSNEKVGKLITLTEHARYDIINISDADVLVPQDFLQSLTHIKNAGMVTNLYRGIHNEGIGGHLEVITILSDIFQGVCMAKIFHGINYGFGASMFLTKQSLESIGGYEALGNMLADDYHLGNKISKNGNPVTLSTILVNTVVGKSNFKNYFVRQLRLCKTYRVSEPVGYFLFGISFGSVWSLLLCFFTSFSLPAISLFGTAIILRFLSITLTGTLLSKIPFSWVYLLVPIQEFLGFYTWLLSFCGNKITWKNKKFVLGKDGTIAQINPE</sequence>
<dbReference type="Gene3D" id="3.90.550.10">
    <property type="entry name" value="Spore Coat Polysaccharide Biosynthesis Protein SpsA, Chain A"/>
    <property type="match status" value="1"/>
</dbReference>
<reference evidence="11 14" key="5">
    <citation type="submission" date="2020-02" db="EMBL/GenBank/DDBJ databases">
        <title>Newly sequenced genome of strain CSTR1 showed variability in Candidatus Kuenenia stuttgartiensis genomes.</title>
        <authorList>
            <person name="Ding C."/>
            <person name="Adrian L."/>
        </authorList>
    </citation>
    <scope>NUCLEOTIDE SEQUENCE [LARGE SCALE GENOMIC DNA]</scope>
    <source>
        <strain evidence="11 14">CSTR1</strain>
    </source>
</reference>
<feature type="transmembrane region" description="Helical" evidence="9">
    <location>
        <begin position="277"/>
        <end position="297"/>
    </location>
</feature>
<dbReference type="EMBL" id="LT934425">
    <property type="protein sequence ID" value="SOH04243.1"/>
    <property type="molecule type" value="Genomic_DNA"/>
</dbReference>
<organism evidence="10">
    <name type="scientific">Kuenenia stuttgartiensis</name>
    <dbReference type="NCBI Taxonomy" id="174633"/>
    <lineage>
        <taxon>Bacteria</taxon>
        <taxon>Pseudomonadati</taxon>
        <taxon>Planctomycetota</taxon>
        <taxon>Candidatus Brocadiia</taxon>
        <taxon>Candidatus Brocadiales</taxon>
        <taxon>Candidatus Brocadiaceae</taxon>
        <taxon>Candidatus Kuenenia</taxon>
    </lineage>
</organism>
<evidence type="ECO:0000313" key="11">
    <source>
        <dbReference type="EMBL" id="QII09879.1"/>
    </source>
</evidence>
<name>Q1Q081_KUEST</name>
<evidence type="ECO:0000256" key="4">
    <source>
        <dbReference type="ARBA" id="ARBA00022676"/>
    </source>
</evidence>
<comment type="pathway">
    <text evidence="3">Sphingolipid metabolism.</text>
</comment>
<evidence type="ECO:0000313" key="14">
    <source>
        <dbReference type="Proteomes" id="UP000501926"/>
    </source>
</evidence>
<dbReference type="GO" id="GO:0006679">
    <property type="term" value="P:glucosylceramide biosynthetic process"/>
    <property type="evidence" value="ECO:0007669"/>
    <property type="project" value="TreeGrafter"/>
</dbReference>
<feature type="transmembrane region" description="Helical" evidence="9">
    <location>
        <begin position="303"/>
        <end position="324"/>
    </location>
</feature>
<evidence type="ECO:0000313" key="10">
    <source>
        <dbReference type="EMBL" id="CAJ72742.1"/>
    </source>
</evidence>
<dbReference type="GO" id="GO:0008120">
    <property type="term" value="F:ceramide glucosyltransferase activity"/>
    <property type="evidence" value="ECO:0007669"/>
    <property type="project" value="UniProtKB-EC"/>
</dbReference>
<reference evidence="12" key="4">
    <citation type="submission" date="2017-10" db="EMBL/GenBank/DDBJ databases">
        <authorList>
            <person name="Banno H."/>
            <person name="Chua N.-H."/>
        </authorList>
    </citation>
    <scope>NUCLEOTIDE SEQUENCE [LARGE SCALE GENOMIC DNA]</scope>
    <source>
        <strain evidence="12">Kuenenia_mbr1_ru-nijmegen</strain>
    </source>
</reference>
<dbReference type="Proteomes" id="UP000501926">
    <property type="component" value="Chromosome"/>
</dbReference>
<evidence type="ECO:0000256" key="1">
    <source>
        <dbReference type="ARBA" id="ARBA00004141"/>
    </source>
</evidence>
<comment type="subcellular location">
    <subcellularLocation>
        <location evidence="1">Membrane</location>
        <topology evidence="1">Multi-pass membrane protein</topology>
    </subcellularLocation>
</comment>
<dbReference type="AlphaFoldDB" id="Q1Q081"/>
<evidence type="ECO:0000256" key="9">
    <source>
        <dbReference type="SAM" id="Phobius"/>
    </source>
</evidence>
<reference evidence="13" key="3">
    <citation type="submission" date="2017-10" db="EMBL/GenBank/DDBJ databases">
        <authorList>
            <person name="Frank J."/>
        </authorList>
    </citation>
    <scope>NUCLEOTIDE SEQUENCE [LARGE SCALE GENOMIC DNA]</scope>
</reference>
<keyword evidence="4 10" id="KW-0328">Glycosyltransferase</keyword>
<keyword evidence="13" id="KW-1185">Reference proteome</keyword>
<dbReference type="KEGG" id="kst:KSMBR1_1744"/>
<feature type="transmembrane region" description="Helical" evidence="9">
    <location>
        <begin position="6"/>
        <end position="28"/>
    </location>
</feature>
<dbReference type="GO" id="GO:0016020">
    <property type="term" value="C:membrane"/>
    <property type="evidence" value="ECO:0007669"/>
    <property type="project" value="UniProtKB-SubCell"/>
</dbReference>
<keyword evidence="6 9" id="KW-0812">Transmembrane</keyword>
<evidence type="ECO:0000256" key="3">
    <source>
        <dbReference type="ARBA" id="ARBA00004991"/>
    </source>
</evidence>
<keyword evidence="5 10" id="KW-0808">Transferase</keyword>
<protein>
    <submittedName>
        <fullName evidence="11">Putative ceramide glucosyltransferase</fullName>
        <ecNumber evidence="10 11">2.4.1.80</ecNumber>
    </submittedName>
    <submittedName>
        <fullName evidence="10">Similar to ceramide glucosyltransferase</fullName>
    </submittedName>
</protein>
<evidence type="ECO:0000256" key="8">
    <source>
        <dbReference type="ARBA" id="ARBA00023136"/>
    </source>
</evidence>
<gene>
    <name evidence="11" type="ORF">KsCSTR_05000</name>
    <name evidence="12" type="ORF">KSMBR1_1744</name>
    <name evidence="10" type="ORF">kustd1997</name>
</gene>
<evidence type="ECO:0000313" key="12">
    <source>
        <dbReference type="EMBL" id="SOH04243.1"/>
    </source>
</evidence>
<dbReference type="PANTHER" id="PTHR12726">
    <property type="entry name" value="CERAMIDE GLUCOSYLTRANSFERASE"/>
    <property type="match status" value="1"/>
</dbReference>
<proteinExistence type="predicted"/>
<comment type="pathway">
    <text evidence="2">Lipid metabolism; sphingolipid metabolism.</text>
</comment>
<dbReference type="EMBL" id="CP049055">
    <property type="protein sequence ID" value="QII09879.1"/>
    <property type="molecule type" value="Genomic_DNA"/>
</dbReference>
<evidence type="ECO:0000256" key="7">
    <source>
        <dbReference type="ARBA" id="ARBA00022989"/>
    </source>
</evidence>
<keyword evidence="8 9" id="KW-0472">Membrane</keyword>
<evidence type="ECO:0000313" key="13">
    <source>
        <dbReference type="Proteomes" id="UP000221734"/>
    </source>
</evidence>
<dbReference type="EMBL" id="CT573072">
    <property type="protein sequence ID" value="CAJ72742.1"/>
    <property type="molecule type" value="Genomic_DNA"/>
</dbReference>
<reference evidence="10" key="1">
    <citation type="journal article" date="2006" name="Nature">
        <title>Deciphering the evolution and metabolism of an anammox bacterium from a community genome.</title>
        <authorList>
            <person name="Strous M."/>
            <person name="Pelletier E."/>
            <person name="Mangenot S."/>
            <person name="Rattei T."/>
            <person name="Lehner A."/>
            <person name="Taylor M.W."/>
            <person name="Horn M."/>
            <person name="Daims H."/>
            <person name="Bartol-Mavel D."/>
            <person name="Wincker P."/>
            <person name="Barbe V."/>
            <person name="Fonknechten N."/>
            <person name="Vallenet D."/>
            <person name="Segurens B."/>
            <person name="Schenowitz-Truong C."/>
            <person name="Medigue C."/>
            <person name="Collingro A."/>
            <person name="Snel B."/>
            <person name="Dutilh B.E."/>
            <person name="OpDenCamp H.J.M."/>
            <person name="vanDerDrift C."/>
            <person name="Cirpus I."/>
            <person name="vanDePas-Schoonen K.T."/>
            <person name="Harhangi H.R."/>
            <person name="vanNiftrik L."/>
            <person name="Schmid M."/>
            <person name="Keltjens J."/>
            <person name="vanDeVossenberg J."/>
            <person name="Kartal B."/>
            <person name="Meier H."/>
            <person name="Frishman D."/>
            <person name="Huynen M.A."/>
            <person name="Mewes H."/>
            <person name="Weissenbach J."/>
            <person name="Jetten M.S.M."/>
            <person name="Wagner M."/>
            <person name="LePaslier D."/>
        </authorList>
    </citation>
    <scope>NUCLEOTIDE SEQUENCE</scope>
</reference>
<evidence type="ECO:0000256" key="2">
    <source>
        <dbReference type="ARBA" id="ARBA00004760"/>
    </source>
</evidence>
<feature type="transmembrane region" description="Helical" evidence="9">
    <location>
        <begin position="331"/>
        <end position="351"/>
    </location>
</feature>
<evidence type="ECO:0000256" key="5">
    <source>
        <dbReference type="ARBA" id="ARBA00022679"/>
    </source>
</evidence>
<dbReference type="InterPro" id="IPR029044">
    <property type="entry name" value="Nucleotide-diphossugar_trans"/>
</dbReference>
<dbReference type="InterPro" id="IPR025993">
    <property type="entry name" value="Ceramide_glucosylTrfase"/>
</dbReference>
<dbReference type="PANTHER" id="PTHR12726:SF0">
    <property type="entry name" value="CERAMIDE GLUCOSYLTRANSFERASE"/>
    <property type="match status" value="1"/>
</dbReference>
<reference evidence="10" key="2">
    <citation type="submission" date="2006-01" db="EMBL/GenBank/DDBJ databases">
        <authorList>
            <person name="Genoscope"/>
        </authorList>
    </citation>
    <scope>NUCLEOTIDE SEQUENCE</scope>
</reference>
<accession>Q1Q081</accession>
<dbReference type="SUPFAM" id="SSF53448">
    <property type="entry name" value="Nucleotide-diphospho-sugar transferases"/>
    <property type="match status" value="1"/>
</dbReference>
<keyword evidence="7 9" id="KW-1133">Transmembrane helix</keyword>